<evidence type="ECO:0000313" key="1">
    <source>
        <dbReference type="EMBL" id="RKF82967.1"/>
    </source>
</evidence>
<dbReference type="Proteomes" id="UP000283383">
    <property type="component" value="Unassembled WGS sequence"/>
</dbReference>
<organism evidence="1 2">
    <name type="scientific">Golovinomyces cichoracearum</name>
    <dbReference type="NCBI Taxonomy" id="62708"/>
    <lineage>
        <taxon>Eukaryota</taxon>
        <taxon>Fungi</taxon>
        <taxon>Dikarya</taxon>
        <taxon>Ascomycota</taxon>
        <taxon>Pezizomycotina</taxon>
        <taxon>Leotiomycetes</taxon>
        <taxon>Erysiphales</taxon>
        <taxon>Erysiphaceae</taxon>
        <taxon>Golovinomyces</taxon>
    </lineage>
</organism>
<feature type="non-terminal residue" evidence="1">
    <location>
        <position position="1"/>
    </location>
</feature>
<dbReference type="AlphaFoldDB" id="A0A420J859"/>
<comment type="caution">
    <text evidence="1">The sequence shown here is derived from an EMBL/GenBank/DDBJ whole genome shotgun (WGS) entry which is preliminary data.</text>
</comment>
<proteinExistence type="predicted"/>
<accession>A0A420J859</accession>
<evidence type="ECO:0000313" key="2">
    <source>
        <dbReference type="Proteomes" id="UP000283383"/>
    </source>
</evidence>
<keyword evidence="2" id="KW-1185">Reference proteome</keyword>
<sequence length="163" mass="18579">RNNSSSARQLESLDSDDDGWNLPQKALRIASAEINLRWDQLQWKPHKDHFLQGSADWGIYKNDVIFALQSIGYAKGIKLTNFDKANFGSMIRRSVSVGPRRIIEDLSSGPDMMKLFNTTYRQSGTIQAETFFNDLIGLSYDEMSVINFVTRFRACVRDFKSTG</sequence>
<protein>
    <submittedName>
        <fullName evidence="1">Uncharacterized protein</fullName>
    </submittedName>
</protein>
<name>A0A420J859_9PEZI</name>
<reference evidence="1 2" key="1">
    <citation type="journal article" date="2018" name="BMC Genomics">
        <title>Comparative genome analyses reveal sequence features reflecting distinct modes of host-adaptation between dicot and monocot powdery mildew.</title>
        <authorList>
            <person name="Wu Y."/>
            <person name="Ma X."/>
            <person name="Pan Z."/>
            <person name="Kale S.D."/>
            <person name="Song Y."/>
            <person name="King H."/>
            <person name="Zhang Q."/>
            <person name="Presley C."/>
            <person name="Deng X."/>
            <person name="Wei C.I."/>
            <person name="Xiao S."/>
        </authorList>
    </citation>
    <scope>NUCLEOTIDE SEQUENCE [LARGE SCALE GENOMIC DNA]</scope>
    <source>
        <strain evidence="1">UMSG3</strain>
    </source>
</reference>
<dbReference type="EMBL" id="MCBQ01001881">
    <property type="protein sequence ID" value="RKF82967.1"/>
    <property type="molecule type" value="Genomic_DNA"/>
</dbReference>
<gene>
    <name evidence="1" type="ORF">GcM3_018028</name>
</gene>
<dbReference type="STRING" id="62708.A0A420J859"/>